<evidence type="ECO:0000259" key="1">
    <source>
        <dbReference type="PROSITE" id="PS50042"/>
    </source>
</evidence>
<dbReference type="Proteomes" id="UP000295438">
    <property type="component" value="Unassembled WGS sequence"/>
</dbReference>
<dbReference type="Pfam" id="PF00027">
    <property type="entry name" value="cNMP_binding"/>
    <property type="match status" value="1"/>
</dbReference>
<organism evidence="2 3">
    <name type="scientific">Algoriphagus formosus</name>
    <dbReference type="NCBI Taxonomy" id="2007308"/>
    <lineage>
        <taxon>Bacteria</taxon>
        <taxon>Pseudomonadati</taxon>
        <taxon>Bacteroidota</taxon>
        <taxon>Cytophagia</taxon>
        <taxon>Cytophagales</taxon>
        <taxon>Cyclobacteriaceae</taxon>
        <taxon>Algoriphagus</taxon>
    </lineage>
</organism>
<dbReference type="EMBL" id="SMUW01000028">
    <property type="protein sequence ID" value="TDK47929.1"/>
    <property type="molecule type" value="Genomic_DNA"/>
</dbReference>
<dbReference type="AlphaFoldDB" id="A0A4R5V7F8"/>
<feature type="domain" description="Cyclic nucleotide-binding" evidence="1">
    <location>
        <begin position="5"/>
        <end position="81"/>
    </location>
</feature>
<comment type="caution">
    <text evidence="2">The sequence shown here is derived from an EMBL/GenBank/DDBJ whole genome shotgun (WGS) entry which is preliminary data.</text>
</comment>
<dbReference type="InterPro" id="IPR014710">
    <property type="entry name" value="RmlC-like_jellyroll"/>
</dbReference>
<keyword evidence="3" id="KW-1185">Reference proteome</keyword>
<evidence type="ECO:0000313" key="2">
    <source>
        <dbReference type="EMBL" id="TDK47929.1"/>
    </source>
</evidence>
<proteinExistence type="predicted"/>
<dbReference type="SUPFAM" id="SSF51206">
    <property type="entry name" value="cAMP-binding domain-like"/>
    <property type="match status" value="1"/>
</dbReference>
<protein>
    <submittedName>
        <fullName evidence="2">Crp/Fnr family transcriptional regulator</fullName>
    </submittedName>
</protein>
<accession>A0A4R5V7F8</accession>
<dbReference type="InterPro" id="IPR018490">
    <property type="entry name" value="cNMP-bd_dom_sf"/>
</dbReference>
<sequence>MDIHLFELISKHQDIQITDEISDLEAERGTVLYQPPQRLTPIFEIIQGAVRIGTYSPMGEEVCYDLLKEGDFFGNLQYLNGQFSEFAKSLTRVKLRQYDVQFFKHVCSNIPEASSWFSQKLVSRWCRAEDRLFAVRSMEPKEKVRRILAQFQEKFIDTRGKTYTLSEFLTLQDIADLTGMTRQTVSKSIKELVCPAKTIRKKVK</sequence>
<dbReference type="PROSITE" id="PS50042">
    <property type="entry name" value="CNMP_BINDING_3"/>
    <property type="match status" value="1"/>
</dbReference>
<reference evidence="2 3" key="1">
    <citation type="submission" date="2019-03" db="EMBL/GenBank/DDBJ databases">
        <title>Algoriphagus aquimaris sp. nov., isolated form marine sediment in Pohang, Korea.</title>
        <authorList>
            <person name="Kim J."/>
            <person name="Yoon S.-H."/>
            <person name="Lee S.-S."/>
        </authorList>
    </citation>
    <scope>NUCLEOTIDE SEQUENCE [LARGE SCALE GENOMIC DNA]</scope>
    <source>
        <strain evidence="2 3">F21</strain>
    </source>
</reference>
<dbReference type="SUPFAM" id="SSF46785">
    <property type="entry name" value="Winged helix' DNA-binding domain"/>
    <property type="match status" value="1"/>
</dbReference>
<dbReference type="InterPro" id="IPR036390">
    <property type="entry name" value="WH_DNA-bd_sf"/>
</dbReference>
<dbReference type="InterPro" id="IPR000595">
    <property type="entry name" value="cNMP-bd_dom"/>
</dbReference>
<gene>
    <name evidence="2" type="ORF">E1898_04450</name>
</gene>
<dbReference type="CDD" id="cd00038">
    <property type="entry name" value="CAP_ED"/>
    <property type="match status" value="1"/>
</dbReference>
<dbReference type="Gene3D" id="2.60.120.10">
    <property type="entry name" value="Jelly Rolls"/>
    <property type="match status" value="1"/>
</dbReference>
<dbReference type="RefSeq" id="WP_133389999.1">
    <property type="nucleotide sequence ID" value="NZ_SMUW01000028.1"/>
</dbReference>
<evidence type="ECO:0000313" key="3">
    <source>
        <dbReference type="Proteomes" id="UP000295438"/>
    </source>
</evidence>
<name>A0A4R5V7F8_9BACT</name>